<dbReference type="EMBL" id="CAUWAG010000012">
    <property type="protein sequence ID" value="CAJ2509174.1"/>
    <property type="molecule type" value="Genomic_DNA"/>
</dbReference>
<name>A0AAI8VR16_9PEZI</name>
<gene>
    <name evidence="1" type="ORF">KHLLAP_LOCUS9642</name>
</gene>
<accession>A0AAI8VR16</accession>
<organism evidence="1 2">
    <name type="scientific">Anthostomella pinea</name>
    <dbReference type="NCBI Taxonomy" id="933095"/>
    <lineage>
        <taxon>Eukaryota</taxon>
        <taxon>Fungi</taxon>
        <taxon>Dikarya</taxon>
        <taxon>Ascomycota</taxon>
        <taxon>Pezizomycotina</taxon>
        <taxon>Sordariomycetes</taxon>
        <taxon>Xylariomycetidae</taxon>
        <taxon>Xylariales</taxon>
        <taxon>Xylariaceae</taxon>
        <taxon>Anthostomella</taxon>
    </lineage>
</organism>
<comment type="caution">
    <text evidence="1">The sequence shown here is derived from an EMBL/GenBank/DDBJ whole genome shotgun (WGS) entry which is preliminary data.</text>
</comment>
<reference evidence="1" key="1">
    <citation type="submission" date="2023-10" db="EMBL/GenBank/DDBJ databases">
        <authorList>
            <person name="Hackl T."/>
        </authorList>
    </citation>
    <scope>NUCLEOTIDE SEQUENCE</scope>
</reference>
<evidence type="ECO:0000313" key="2">
    <source>
        <dbReference type="Proteomes" id="UP001295740"/>
    </source>
</evidence>
<sequence>MKDLSKRVAETKQPSAVSLFNKTRRIARSGKGYLPAQLQQPLEDKLGLSDDDADKFVTRDPLLLDEATLARRKVKARRLLGKAATDADLSSSVLVGEPLEAELERL</sequence>
<keyword evidence="2" id="KW-1185">Reference proteome</keyword>
<dbReference type="Proteomes" id="UP001295740">
    <property type="component" value="Unassembled WGS sequence"/>
</dbReference>
<evidence type="ECO:0000313" key="1">
    <source>
        <dbReference type="EMBL" id="CAJ2509174.1"/>
    </source>
</evidence>
<dbReference type="AlphaFoldDB" id="A0AAI8VR16"/>
<protein>
    <submittedName>
        <fullName evidence="1">Uu.00g142000.m01.CDS01</fullName>
    </submittedName>
</protein>
<proteinExistence type="predicted"/>